<comment type="caution">
    <text evidence="1">The sequence shown here is derived from an EMBL/GenBank/DDBJ whole genome shotgun (WGS) entry which is preliminary data.</text>
</comment>
<protein>
    <recommendedName>
        <fullName evidence="3">tRNA adenosine deaminase</fullName>
    </recommendedName>
</protein>
<evidence type="ECO:0000313" key="1">
    <source>
        <dbReference type="EMBL" id="RAY14942.1"/>
    </source>
</evidence>
<proteinExistence type="predicted"/>
<accession>A0A365H7G1</accession>
<reference evidence="1 2" key="1">
    <citation type="submission" date="2018-06" db="EMBL/GenBank/DDBJ databases">
        <title>Actinomadura craniellae sp. nov. isolated from marine sponge Craniella sp.</title>
        <authorList>
            <person name="Li L."/>
            <person name="Xu Q.H."/>
            <person name="Lin H.W."/>
            <person name="Lu Y.H."/>
        </authorList>
    </citation>
    <scope>NUCLEOTIDE SEQUENCE [LARGE SCALE GENOMIC DNA]</scope>
    <source>
        <strain evidence="1 2">LHW63021</strain>
    </source>
</reference>
<name>A0A365H7G1_9ACTN</name>
<dbReference type="Proteomes" id="UP000251891">
    <property type="component" value="Unassembled WGS sequence"/>
</dbReference>
<evidence type="ECO:0000313" key="2">
    <source>
        <dbReference type="Proteomes" id="UP000251891"/>
    </source>
</evidence>
<organism evidence="1 2">
    <name type="scientific">Actinomadura craniellae</name>
    <dbReference type="NCBI Taxonomy" id="2231787"/>
    <lineage>
        <taxon>Bacteria</taxon>
        <taxon>Bacillati</taxon>
        <taxon>Actinomycetota</taxon>
        <taxon>Actinomycetes</taxon>
        <taxon>Streptosporangiales</taxon>
        <taxon>Thermomonosporaceae</taxon>
        <taxon>Actinomadura</taxon>
    </lineage>
</organism>
<dbReference type="EMBL" id="QLYX01000005">
    <property type="protein sequence ID" value="RAY14942.1"/>
    <property type="molecule type" value="Genomic_DNA"/>
</dbReference>
<keyword evidence="2" id="KW-1185">Reference proteome</keyword>
<dbReference type="AlphaFoldDB" id="A0A365H7G1"/>
<dbReference type="OrthoDB" id="3826766at2"/>
<sequence>MSNFAAIFARTAEGWLGVEAELADVEAVDDVTDLMREAAVETLGEPVLLLVEENEDWFAVLRLDGDGDPQVYLSGTGEEGLATLIDQLSAGETTTDILSDMGLAAEELEHLGERALPEDALATVAERVGFAEELDRLRT</sequence>
<gene>
    <name evidence="1" type="ORF">DPM19_13555</name>
</gene>
<evidence type="ECO:0008006" key="3">
    <source>
        <dbReference type="Google" id="ProtNLM"/>
    </source>
</evidence>